<evidence type="ECO:0000313" key="4">
    <source>
        <dbReference type="Proteomes" id="UP000249619"/>
    </source>
</evidence>
<name>A0A364N602_STELY</name>
<dbReference type="Gene3D" id="3.40.50.1820">
    <property type="entry name" value="alpha/beta hydrolase"/>
    <property type="match status" value="1"/>
</dbReference>
<reference evidence="4" key="1">
    <citation type="submission" date="2018-05" db="EMBL/GenBank/DDBJ databases">
        <title>Draft genome sequence of Stemphylium lycopersici strain CIDEFI 213.</title>
        <authorList>
            <person name="Medina R."/>
            <person name="Franco M.E.E."/>
            <person name="Lucentini C.G."/>
            <person name="Saparrat M.C.N."/>
            <person name="Balatti P.A."/>
        </authorList>
    </citation>
    <scope>NUCLEOTIDE SEQUENCE [LARGE SCALE GENOMIC DNA]</scope>
    <source>
        <strain evidence="4">CIDEFI 213</strain>
    </source>
</reference>
<sequence length="426" mass="47267">MLPLSMPTATTADPDRQLTALVTVASTFTRARKFRIASCLCCSAFSTALFHRPSYLAATALLPPLRQIRHRPRPNPFTLRPFSAVTAPPRCEHIEIPCRSNASFTVDVFHAPKSSAPILIYLPSGPVLPDCTEEEQRVITTLAEASTATIVRINYRASSAHQYPTPCHDVLLGYDWVQENLLIDDFKRPYLARLGVCGELVGGSLATMLALTECRLGQSRIGAAALNNPLVDWVFPDELPLVLPEDLPEPLYGDETAMLADEDIAGSLALRESIQHVQESERKPAKKSSRKPPPPSSWQTYGDNTVVPSLTLSGERDVLFKKPEDYFDRFASPIHFFRSPHAQLIYPPPDDVFASQQPDEILDMETQLDLSHYATFDEHAKPPPVPPALPVLSRSLPAKDSDRIQEDHGGMMQQRRHNTKSLHKAA</sequence>
<proteinExistence type="predicted"/>
<dbReference type="AlphaFoldDB" id="A0A364N602"/>
<feature type="domain" description="Alpha/beta hydrolase fold-3" evidence="2">
    <location>
        <begin position="134"/>
        <end position="235"/>
    </location>
</feature>
<accession>A0A364N602</accession>
<evidence type="ECO:0000259" key="2">
    <source>
        <dbReference type="Pfam" id="PF07859"/>
    </source>
</evidence>
<dbReference type="STRING" id="183478.A0A364N602"/>
<feature type="region of interest" description="Disordered" evidence="1">
    <location>
        <begin position="276"/>
        <end position="304"/>
    </location>
</feature>
<feature type="region of interest" description="Disordered" evidence="1">
    <location>
        <begin position="377"/>
        <end position="426"/>
    </location>
</feature>
<feature type="compositionally biased region" description="Basic residues" evidence="1">
    <location>
        <begin position="414"/>
        <end position="426"/>
    </location>
</feature>
<dbReference type="InterPro" id="IPR013094">
    <property type="entry name" value="AB_hydrolase_3"/>
</dbReference>
<keyword evidence="4" id="KW-1185">Reference proteome</keyword>
<feature type="compositionally biased region" description="Basic and acidic residues" evidence="1">
    <location>
        <begin position="397"/>
        <end position="409"/>
    </location>
</feature>
<dbReference type="InterPro" id="IPR029058">
    <property type="entry name" value="AB_hydrolase_fold"/>
</dbReference>
<dbReference type="EMBL" id="QGDH01000049">
    <property type="protein sequence ID" value="RAR12552.1"/>
    <property type="molecule type" value="Genomic_DNA"/>
</dbReference>
<dbReference type="Pfam" id="PF07859">
    <property type="entry name" value="Abhydrolase_3"/>
    <property type="match status" value="1"/>
</dbReference>
<organism evidence="3 4">
    <name type="scientific">Stemphylium lycopersici</name>
    <name type="common">Tomato gray leaf spot disease fungus</name>
    <name type="synonym">Thyrospora lycopersici</name>
    <dbReference type="NCBI Taxonomy" id="183478"/>
    <lineage>
        <taxon>Eukaryota</taxon>
        <taxon>Fungi</taxon>
        <taxon>Dikarya</taxon>
        <taxon>Ascomycota</taxon>
        <taxon>Pezizomycotina</taxon>
        <taxon>Dothideomycetes</taxon>
        <taxon>Pleosporomycetidae</taxon>
        <taxon>Pleosporales</taxon>
        <taxon>Pleosporineae</taxon>
        <taxon>Pleosporaceae</taxon>
        <taxon>Stemphylium</taxon>
    </lineage>
</organism>
<evidence type="ECO:0000313" key="3">
    <source>
        <dbReference type="EMBL" id="RAR12552.1"/>
    </source>
</evidence>
<dbReference type="GO" id="GO:0016787">
    <property type="term" value="F:hydrolase activity"/>
    <property type="evidence" value="ECO:0007669"/>
    <property type="project" value="InterPro"/>
</dbReference>
<gene>
    <name evidence="3" type="ORF">DDE83_004084</name>
</gene>
<evidence type="ECO:0000256" key="1">
    <source>
        <dbReference type="SAM" id="MobiDB-lite"/>
    </source>
</evidence>
<dbReference type="Proteomes" id="UP000249619">
    <property type="component" value="Unassembled WGS sequence"/>
</dbReference>
<dbReference type="SUPFAM" id="SSF53474">
    <property type="entry name" value="alpha/beta-Hydrolases"/>
    <property type="match status" value="1"/>
</dbReference>
<protein>
    <recommendedName>
        <fullName evidence="2">Alpha/beta hydrolase fold-3 domain-containing protein</fullName>
    </recommendedName>
</protein>
<comment type="caution">
    <text evidence="3">The sequence shown here is derived from an EMBL/GenBank/DDBJ whole genome shotgun (WGS) entry which is preliminary data.</text>
</comment>